<feature type="compositionally biased region" description="Low complexity" evidence="1">
    <location>
        <begin position="21"/>
        <end position="34"/>
    </location>
</feature>
<dbReference type="Proteomes" id="UP001497516">
    <property type="component" value="Chromosome 3"/>
</dbReference>
<gene>
    <name evidence="2" type="ORF">LTRI10_LOCUS18312</name>
</gene>
<protein>
    <submittedName>
        <fullName evidence="2">Uncharacterized protein</fullName>
    </submittedName>
</protein>
<keyword evidence="3" id="KW-1185">Reference proteome</keyword>
<dbReference type="EMBL" id="OZ034816">
    <property type="protein sequence ID" value="CAL1376592.1"/>
    <property type="molecule type" value="Genomic_DNA"/>
</dbReference>
<dbReference type="AlphaFoldDB" id="A0AAV2DSS1"/>
<evidence type="ECO:0000313" key="3">
    <source>
        <dbReference type="Proteomes" id="UP001497516"/>
    </source>
</evidence>
<feature type="region of interest" description="Disordered" evidence="1">
    <location>
        <begin position="1"/>
        <end position="98"/>
    </location>
</feature>
<sequence>MRNHNIEDCYKLKKKQSDQKNGNGSNLGSSSSSSTPRFTGSVSQPGFNEAQSEGGFSSEGSVAQAPPSFTPEEMNRLRYLLQVGTNTSPSPPTSPSIDHQAYSVSQFLAPFPNHSGKYVLSSAQNCSPDNLGLWILDRGASDHTTCSKSLFT</sequence>
<accession>A0AAV2DSS1</accession>
<evidence type="ECO:0000313" key="2">
    <source>
        <dbReference type="EMBL" id="CAL1376592.1"/>
    </source>
</evidence>
<name>A0AAV2DSS1_9ROSI</name>
<feature type="compositionally biased region" description="Polar residues" evidence="1">
    <location>
        <begin position="35"/>
        <end position="61"/>
    </location>
</feature>
<reference evidence="2 3" key="1">
    <citation type="submission" date="2024-04" db="EMBL/GenBank/DDBJ databases">
        <authorList>
            <person name="Fracassetti M."/>
        </authorList>
    </citation>
    <scope>NUCLEOTIDE SEQUENCE [LARGE SCALE GENOMIC DNA]</scope>
</reference>
<organism evidence="2 3">
    <name type="scientific">Linum trigynum</name>
    <dbReference type="NCBI Taxonomy" id="586398"/>
    <lineage>
        <taxon>Eukaryota</taxon>
        <taxon>Viridiplantae</taxon>
        <taxon>Streptophyta</taxon>
        <taxon>Embryophyta</taxon>
        <taxon>Tracheophyta</taxon>
        <taxon>Spermatophyta</taxon>
        <taxon>Magnoliopsida</taxon>
        <taxon>eudicotyledons</taxon>
        <taxon>Gunneridae</taxon>
        <taxon>Pentapetalae</taxon>
        <taxon>rosids</taxon>
        <taxon>fabids</taxon>
        <taxon>Malpighiales</taxon>
        <taxon>Linaceae</taxon>
        <taxon>Linum</taxon>
    </lineage>
</organism>
<evidence type="ECO:0000256" key="1">
    <source>
        <dbReference type="SAM" id="MobiDB-lite"/>
    </source>
</evidence>
<feature type="compositionally biased region" description="Basic and acidic residues" evidence="1">
    <location>
        <begin position="1"/>
        <end position="18"/>
    </location>
</feature>
<proteinExistence type="predicted"/>